<dbReference type="InterPro" id="IPR036291">
    <property type="entry name" value="NAD(P)-bd_dom_sf"/>
</dbReference>
<dbReference type="InterPro" id="IPR013149">
    <property type="entry name" value="ADH-like_C"/>
</dbReference>
<dbReference type="SUPFAM" id="SSF51735">
    <property type="entry name" value="NAD(P)-binding Rossmann-fold domains"/>
    <property type="match status" value="1"/>
</dbReference>
<dbReference type="Gene3D" id="3.40.50.720">
    <property type="entry name" value="NAD(P)-binding Rossmann-like Domain"/>
    <property type="match status" value="1"/>
</dbReference>
<sequence>MRRVVCTEFGGPERLTTQEGPDPDPGPGEVLVAVEAAGVSFVDGLIVAGRYQIRPPLPFVPGSAVAGRVAALGPGVEGPAVGTPVAAAVMGFGGFASHVLVPAAEVVAVPDGVEAAVAASTMESYCTMVYAVTHRVAIAAGERVVVLGAGGGIGLAAVDVAHSLGARVVGVASSQEKRAAATAAGAEAVIGYDDLKDGIRTATEGGADVVIDPVGGAAAESALRALRAGGRFCVVGFASGEIPRLPANVVLLRNRTVIGVDWGDWSRETAGPAANAALLGDVLGRVGRGELHPPAPATAPLDEAGAVLTAYAERRVTGKYVLVP</sequence>
<evidence type="ECO:0000259" key="2">
    <source>
        <dbReference type="SMART" id="SM00829"/>
    </source>
</evidence>
<dbReference type="Proteomes" id="UP000505377">
    <property type="component" value="Chromosome"/>
</dbReference>
<dbReference type="PANTHER" id="PTHR43677:SF4">
    <property type="entry name" value="QUINONE OXIDOREDUCTASE-LIKE PROTEIN 2"/>
    <property type="match status" value="1"/>
</dbReference>
<dbReference type="CDD" id="cd08241">
    <property type="entry name" value="QOR1"/>
    <property type="match status" value="1"/>
</dbReference>
<feature type="domain" description="Enoyl reductase (ER)" evidence="2">
    <location>
        <begin position="10"/>
        <end position="322"/>
    </location>
</feature>
<evidence type="ECO:0000313" key="3">
    <source>
        <dbReference type="EMBL" id="QJY48215.1"/>
    </source>
</evidence>
<dbReference type="InterPro" id="IPR013154">
    <property type="entry name" value="ADH-like_N"/>
</dbReference>
<dbReference type="InterPro" id="IPR011032">
    <property type="entry name" value="GroES-like_sf"/>
</dbReference>
<dbReference type="Gene3D" id="3.90.180.10">
    <property type="entry name" value="Medium-chain alcohol dehydrogenases, catalytic domain"/>
    <property type="match status" value="1"/>
</dbReference>
<dbReference type="Pfam" id="PF00107">
    <property type="entry name" value="ADH_zinc_N"/>
    <property type="match status" value="1"/>
</dbReference>
<dbReference type="InterPro" id="IPR020843">
    <property type="entry name" value="ER"/>
</dbReference>
<evidence type="ECO:0000313" key="4">
    <source>
        <dbReference type="Proteomes" id="UP000505377"/>
    </source>
</evidence>
<evidence type="ECO:0000256" key="1">
    <source>
        <dbReference type="SAM" id="MobiDB-lite"/>
    </source>
</evidence>
<dbReference type="KEGG" id="pbro:HOP40_22450"/>
<accession>A0A6M6JLN1</accession>
<dbReference type="SUPFAM" id="SSF50129">
    <property type="entry name" value="GroES-like"/>
    <property type="match status" value="1"/>
</dbReference>
<organism evidence="3 4">
    <name type="scientific">Pseudonocardia broussonetiae</name>
    <dbReference type="NCBI Taxonomy" id="2736640"/>
    <lineage>
        <taxon>Bacteria</taxon>
        <taxon>Bacillati</taxon>
        <taxon>Actinomycetota</taxon>
        <taxon>Actinomycetes</taxon>
        <taxon>Pseudonocardiales</taxon>
        <taxon>Pseudonocardiaceae</taxon>
        <taxon>Pseudonocardia</taxon>
    </lineage>
</organism>
<gene>
    <name evidence="3" type="ORF">HOP40_22450</name>
</gene>
<dbReference type="GO" id="GO:0016491">
    <property type="term" value="F:oxidoreductase activity"/>
    <property type="evidence" value="ECO:0007669"/>
    <property type="project" value="InterPro"/>
</dbReference>
<dbReference type="AlphaFoldDB" id="A0A6M6JLN1"/>
<keyword evidence="4" id="KW-1185">Reference proteome</keyword>
<dbReference type="PANTHER" id="PTHR43677">
    <property type="entry name" value="SHORT-CHAIN DEHYDROGENASE/REDUCTASE"/>
    <property type="match status" value="1"/>
</dbReference>
<reference evidence="3 4" key="1">
    <citation type="submission" date="2020-05" db="EMBL/GenBank/DDBJ databases">
        <authorList>
            <person name="Mo P."/>
        </authorList>
    </citation>
    <scope>NUCLEOTIDE SEQUENCE [LARGE SCALE GENOMIC DNA]</scope>
    <source>
        <strain evidence="3 4">Gen01</strain>
    </source>
</reference>
<dbReference type="SMART" id="SM00829">
    <property type="entry name" value="PKS_ER"/>
    <property type="match status" value="1"/>
</dbReference>
<proteinExistence type="predicted"/>
<dbReference type="EMBL" id="CP053564">
    <property type="protein sequence ID" value="QJY48215.1"/>
    <property type="molecule type" value="Genomic_DNA"/>
</dbReference>
<dbReference type="RefSeq" id="WP_172161684.1">
    <property type="nucleotide sequence ID" value="NZ_CP053564.1"/>
</dbReference>
<protein>
    <submittedName>
        <fullName evidence="3">NADPH:quinone oxidoreductase family protein</fullName>
    </submittedName>
</protein>
<feature type="region of interest" description="Disordered" evidence="1">
    <location>
        <begin position="1"/>
        <end position="26"/>
    </location>
</feature>
<name>A0A6M6JLN1_9PSEU</name>
<dbReference type="InterPro" id="IPR051397">
    <property type="entry name" value="Zn-ADH-like_protein"/>
</dbReference>
<dbReference type="Pfam" id="PF08240">
    <property type="entry name" value="ADH_N"/>
    <property type="match status" value="1"/>
</dbReference>